<evidence type="ECO:0000256" key="1">
    <source>
        <dbReference type="ARBA" id="ARBA00001957"/>
    </source>
</evidence>
<evidence type="ECO:0000313" key="14">
    <source>
        <dbReference type="Proteomes" id="UP001552594"/>
    </source>
</evidence>
<evidence type="ECO:0000259" key="10">
    <source>
        <dbReference type="PROSITE" id="PS50075"/>
    </source>
</evidence>
<dbReference type="SMART" id="SM00822">
    <property type="entry name" value="PKS_KR"/>
    <property type="match status" value="4"/>
</dbReference>
<dbReference type="RefSeq" id="WP_109279315.1">
    <property type="nucleotide sequence ID" value="NZ_JBFAUK010000035.1"/>
</dbReference>
<evidence type="ECO:0000256" key="8">
    <source>
        <dbReference type="ARBA" id="ARBA00023315"/>
    </source>
</evidence>
<feature type="region of interest" description="C-terminal hotdog fold" evidence="9">
    <location>
        <begin position="4128"/>
        <end position="4269"/>
    </location>
</feature>
<dbReference type="Gene3D" id="3.40.47.10">
    <property type="match status" value="4"/>
</dbReference>
<keyword evidence="7" id="KW-0511">Multifunctional enzyme</keyword>
<gene>
    <name evidence="13" type="ORF">AB0L16_29780</name>
</gene>
<dbReference type="InterPro" id="IPR020807">
    <property type="entry name" value="PKS_DH"/>
</dbReference>
<comment type="caution">
    <text evidence="13">The sequence shown here is derived from an EMBL/GenBank/DDBJ whole genome shotgun (WGS) entry which is preliminary data.</text>
</comment>
<dbReference type="InterPro" id="IPR055123">
    <property type="entry name" value="SpnB-like_Rossmann"/>
</dbReference>
<dbReference type="SUPFAM" id="SSF53901">
    <property type="entry name" value="Thiolase-like"/>
    <property type="match status" value="4"/>
</dbReference>
<dbReference type="InterPro" id="IPR016036">
    <property type="entry name" value="Malonyl_transacylase_ACP-bd"/>
</dbReference>
<dbReference type="InterPro" id="IPR041618">
    <property type="entry name" value="PKS_DE"/>
</dbReference>
<dbReference type="InterPro" id="IPR050091">
    <property type="entry name" value="PKS_NRPS_Biosynth_Enz"/>
</dbReference>
<dbReference type="InterPro" id="IPR014031">
    <property type="entry name" value="Ketoacyl_synth_C"/>
</dbReference>
<dbReference type="SMART" id="SM00823">
    <property type="entry name" value="PKS_PP"/>
    <property type="match status" value="4"/>
</dbReference>
<feature type="domain" description="Carrier" evidence="10">
    <location>
        <begin position="1467"/>
        <end position="1545"/>
    </location>
</feature>
<dbReference type="EMBL" id="JBFAUK010000035">
    <property type="protein sequence ID" value="MEV5510566.1"/>
    <property type="molecule type" value="Genomic_DNA"/>
</dbReference>
<dbReference type="Gene3D" id="1.10.1200.10">
    <property type="entry name" value="ACP-like"/>
    <property type="match status" value="4"/>
</dbReference>
<dbReference type="PROSITE" id="PS00606">
    <property type="entry name" value="KS3_1"/>
    <property type="match status" value="4"/>
</dbReference>
<dbReference type="Pfam" id="PF08659">
    <property type="entry name" value="KR"/>
    <property type="match status" value="4"/>
</dbReference>
<dbReference type="InterPro" id="IPR049551">
    <property type="entry name" value="PKS_DH_C"/>
</dbReference>
<dbReference type="Pfam" id="PF00109">
    <property type="entry name" value="ketoacyl-synt"/>
    <property type="match status" value="4"/>
</dbReference>
<feature type="domain" description="Ketosynthase family 3 (KS3)" evidence="11">
    <location>
        <begin position="33"/>
        <end position="459"/>
    </location>
</feature>
<dbReference type="Pfam" id="PF18369">
    <property type="entry name" value="PKS_DE"/>
    <property type="match status" value="2"/>
</dbReference>
<evidence type="ECO:0000256" key="9">
    <source>
        <dbReference type="PROSITE-ProRule" id="PRU01363"/>
    </source>
</evidence>
<feature type="domain" description="Ketosynthase family 3 (KS3)" evidence="11">
    <location>
        <begin position="3098"/>
        <end position="3524"/>
    </location>
</feature>
<dbReference type="Pfam" id="PF02801">
    <property type="entry name" value="Ketoacyl-synt_C"/>
    <property type="match status" value="4"/>
</dbReference>
<proteinExistence type="predicted"/>
<evidence type="ECO:0000256" key="3">
    <source>
        <dbReference type="ARBA" id="ARBA00022450"/>
    </source>
</evidence>
<dbReference type="InterPro" id="IPR016035">
    <property type="entry name" value="Acyl_Trfase/lysoPLipase"/>
</dbReference>
<dbReference type="InterPro" id="IPR036299">
    <property type="entry name" value="Polyketide_synth_docking_sf"/>
</dbReference>
<dbReference type="InterPro" id="IPR015083">
    <property type="entry name" value="NorB/c/GfsB-D-like_docking"/>
</dbReference>
<dbReference type="Pfam" id="PF14765">
    <property type="entry name" value="PS-DH"/>
    <property type="match status" value="2"/>
</dbReference>
<dbReference type="CDD" id="cd00833">
    <property type="entry name" value="PKS"/>
    <property type="match status" value="4"/>
</dbReference>
<dbReference type="InterPro" id="IPR018201">
    <property type="entry name" value="Ketoacyl_synth_AS"/>
</dbReference>
<dbReference type="InterPro" id="IPR036291">
    <property type="entry name" value="NAD(P)-bd_dom_sf"/>
</dbReference>
<evidence type="ECO:0000313" key="13">
    <source>
        <dbReference type="EMBL" id="MEV5510566.1"/>
    </source>
</evidence>
<dbReference type="InterPro" id="IPR001227">
    <property type="entry name" value="Ac_transferase_dom_sf"/>
</dbReference>
<feature type="domain" description="PKS/mFAS DH" evidence="12">
    <location>
        <begin position="5757"/>
        <end position="6036"/>
    </location>
</feature>
<comment type="cofactor">
    <cofactor evidence="1">
        <name>pantetheine 4'-phosphate</name>
        <dbReference type="ChEBI" id="CHEBI:47942"/>
    </cofactor>
</comment>
<feature type="domain" description="Carrier" evidence="10">
    <location>
        <begin position="3004"/>
        <end position="3079"/>
    </location>
</feature>
<keyword evidence="8" id="KW-0012">Acyltransferase</keyword>
<dbReference type="Pfam" id="PF22953">
    <property type="entry name" value="SpnB_Rossmann"/>
    <property type="match status" value="2"/>
</dbReference>
<dbReference type="InterPro" id="IPR049552">
    <property type="entry name" value="PKS_DH_N"/>
</dbReference>
<dbReference type="InterPro" id="IPR036736">
    <property type="entry name" value="ACP-like_sf"/>
</dbReference>
<dbReference type="NCBIfam" id="NF045894">
    <property type="entry name" value="PKS_plus_SDR"/>
    <property type="match status" value="2"/>
</dbReference>
<feature type="domain" description="Ketosynthase family 3 (KS3)" evidence="11">
    <location>
        <begin position="4851"/>
        <end position="5279"/>
    </location>
</feature>
<evidence type="ECO:0000259" key="12">
    <source>
        <dbReference type="PROSITE" id="PS52019"/>
    </source>
</evidence>
<dbReference type="Pfam" id="PF16197">
    <property type="entry name" value="KAsynt_C_assoc"/>
    <property type="match status" value="4"/>
</dbReference>
<dbReference type="InterPro" id="IPR020806">
    <property type="entry name" value="PKS_PP-bd"/>
</dbReference>
<dbReference type="SMART" id="SM00827">
    <property type="entry name" value="PKS_AT"/>
    <property type="match status" value="4"/>
</dbReference>
<keyword evidence="14" id="KW-1185">Reference proteome</keyword>
<dbReference type="SUPFAM" id="SSF51735">
    <property type="entry name" value="NAD(P)-binding Rossmann-fold domains"/>
    <property type="match status" value="8"/>
</dbReference>
<feature type="domain" description="Ketosynthase family 3 (KS3)" evidence="11">
    <location>
        <begin position="1564"/>
        <end position="1989"/>
    </location>
</feature>
<dbReference type="InterPro" id="IPR057326">
    <property type="entry name" value="KR_dom"/>
</dbReference>
<feature type="active site" description="Proton donor; for dehydratase activity" evidence="9">
    <location>
        <position position="4189"/>
    </location>
</feature>
<reference evidence="13 14" key="1">
    <citation type="submission" date="2024-06" db="EMBL/GenBank/DDBJ databases">
        <title>The Natural Products Discovery Center: Release of the First 8490 Sequenced Strains for Exploring Actinobacteria Biosynthetic Diversity.</title>
        <authorList>
            <person name="Kalkreuter E."/>
            <person name="Kautsar S.A."/>
            <person name="Yang D."/>
            <person name="Bader C.D."/>
            <person name="Teijaro C.N."/>
            <person name="Fluegel L."/>
            <person name="Davis C.M."/>
            <person name="Simpson J.R."/>
            <person name="Lauterbach L."/>
            <person name="Steele A.D."/>
            <person name="Gui C."/>
            <person name="Meng S."/>
            <person name="Li G."/>
            <person name="Viehrig K."/>
            <person name="Ye F."/>
            <person name="Su P."/>
            <person name="Kiefer A.F."/>
            <person name="Nichols A."/>
            <person name="Cepeda A.J."/>
            <person name="Yan W."/>
            <person name="Fan B."/>
            <person name="Jiang Y."/>
            <person name="Adhikari A."/>
            <person name="Zheng C.-J."/>
            <person name="Schuster L."/>
            <person name="Cowan T.M."/>
            <person name="Smanski M.J."/>
            <person name="Chevrette M.G."/>
            <person name="De Carvalho L.P.S."/>
            <person name="Shen B."/>
        </authorList>
    </citation>
    <scope>NUCLEOTIDE SEQUENCE [LARGE SCALE GENOMIC DNA]</scope>
    <source>
        <strain evidence="13 14">NPDC052347</strain>
    </source>
</reference>
<evidence type="ECO:0000256" key="4">
    <source>
        <dbReference type="ARBA" id="ARBA00022553"/>
    </source>
</evidence>
<feature type="domain" description="Carrier" evidence="10">
    <location>
        <begin position="6527"/>
        <end position="6602"/>
    </location>
</feature>
<dbReference type="SUPFAM" id="SSF55048">
    <property type="entry name" value="Probable ACP-binding domain of malonyl-CoA ACP transacylase"/>
    <property type="match status" value="4"/>
</dbReference>
<dbReference type="PROSITE" id="PS00012">
    <property type="entry name" value="PHOSPHOPANTETHEINE"/>
    <property type="match status" value="3"/>
</dbReference>
<dbReference type="SMART" id="SM00826">
    <property type="entry name" value="PKS_DH"/>
    <property type="match status" value="2"/>
</dbReference>
<evidence type="ECO:0000256" key="2">
    <source>
        <dbReference type="ARBA" id="ARBA00004792"/>
    </source>
</evidence>
<dbReference type="Pfam" id="PF00698">
    <property type="entry name" value="Acyl_transf_1"/>
    <property type="match status" value="4"/>
</dbReference>
<dbReference type="SMART" id="SM00825">
    <property type="entry name" value="PKS_KS"/>
    <property type="match status" value="4"/>
</dbReference>
<dbReference type="InterPro" id="IPR014043">
    <property type="entry name" value="Acyl_transferase_dom"/>
</dbReference>
<dbReference type="InterPro" id="IPR014030">
    <property type="entry name" value="Ketoacyl_synth_N"/>
</dbReference>
<accession>A0ABV3K5Z5</accession>
<dbReference type="Proteomes" id="UP001552594">
    <property type="component" value="Unassembled WGS sequence"/>
</dbReference>
<feature type="region of interest" description="C-terminal hotdog fold" evidence="9">
    <location>
        <begin position="5897"/>
        <end position="6036"/>
    </location>
</feature>
<feature type="region of interest" description="N-terminal hotdog fold" evidence="9">
    <location>
        <begin position="5757"/>
        <end position="5885"/>
    </location>
</feature>
<protein>
    <submittedName>
        <fullName evidence="13">Type I polyketide synthase</fullName>
    </submittedName>
</protein>
<dbReference type="Gene3D" id="3.40.366.10">
    <property type="entry name" value="Malonyl-Coenzyme A Acyl Carrier Protein, domain 2"/>
    <property type="match status" value="4"/>
</dbReference>
<feature type="region of interest" description="N-terminal hotdog fold" evidence="9">
    <location>
        <begin position="3995"/>
        <end position="4116"/>
    </location>
</feature>
<evidence type="ECO:0000259" key="11">
    <source>
        <dbReference type="PROSITE" id="PS52004"/>
    </source>
</evidence>
<keyword evidence="4" id="KW-0597">Phosphoprotein</keyword>
<dbReference type="InterPro" id="IPR049900">
    <property type="entry name" value="PKS_mFAS_DH"/>
</dbReference>
<dbReference type="Gene3D" id="6.10.140.1830">
    <property type="match status" value="2"/>
</dbReference>
<dbReference type="Gene3D" id="3.10.129.110">
    <property type="entry name" value="Polyketide synthase dehydratase"/>
    <property type="match status" value="2"/>
</dbReference>
<dbReference type="Pfam" id="PF00550">
    <property type="entry name" value="PP-binding"/>
    <property type="match status" value="4"/>
</dbReference>
<dbReference type="CDD" id="cd08952">
    <property type="entry name" value="KR_1_SDR_x"/>
    <property type="match status" value="2"/>
</dbReference>
<dbReference type="InterPro" id="IPR020841">
    <property type="entry name" value="PKS_Beta-ketoAc_synthase_dom"/>
</dbReference>
<feature type="active site" description="Proton acceptor; for dehydratase activity" evidence="9">
    <location>
        <position position="4027"/>
    </location>
</feature>
<feature type="domain" description="PKS/mFAS DH" evidence="12">
    <location>
        <begin position="3995"/>
        <end position="4269"/>
    </location>
</feature>
<dbReference type="PANTHER" id="PTHR43775">
    <property type="entry name" value="FATTY ACID SYNTHASE"/>
    <property type="match status" value="1"/>
</dbReference>
<dbReference type="PROSITE" id="PS52004">
    <property type="entry name" value="KS3_2"/>
    <property type="match status" value="4"/>
</dbReference>
<dbReference type="SMART" id="SM01294">
    <property type="entry name" value="PKS_PP_betabranch"/>
    <property type="match status" value="4"/>
</dbReference>
<name>A0ABV3K5Z5_STRON</name>
<dbReference type="PANTHER" id="PTHR43775:SF51">
    <property type="entry name" value="INACTIVE PHENOLPHTHIOCEROL SYNTHESIS POLYKETIDE SYNTHASE TYPE I PKS1-RELATED"/>
    <property type="match status" value="1"/>
</dbReference>
<dbReference type="SUPFAM" id="SSF47336">
    <property type="entry name" value="ACP-like"/>
    <property type="match status" value="4"/>
</dbReference>
<evidence type="ECO:0000256" key="5">
    <source>
        <dbReference type="ARBA" id="ARBA00022679"/>
    </source>
</evidence>
<dbReference type="InterPro" id="IPR006162">
    <property type="entry name" value="Ppantetheine_attach_site"/>
</dbReference>
<dbReference type="PROSITE" id="PS50075">
    <property type="entry name" value="CARRIER"/>
    <property type="match status" value="4"/>
</dbReference>
<dbReference type="CDD" id="cd08956">
    <property type="entry name" value="KR_3_FAS_SDR_x"/>
    <property type="match status" value="2"/>
</dbReference>
<dbReference type="SUPFAM" id="SSF52151">
    <property type="entry name" value="FabD/lysophospholipase-like"/>
    <property type="match status" value="4"/>
</dbReference>
<keyword evidence="5" id="KW-0808">Transferase</keyword>
<evidence type="ECO:0000256" key="7">
    <source>
        <dbReference type="ARBA" id="ARBA00023268"/>
    </source>
</evidence>
<dbReference type="PROSITE" id="PS52019">
    <property type="entry name" value="PKS_MFAS_DH"/>
    <property type="match status" value="2"/>
</dbReference>
<dbReference type="InterPro" id="IPR042104">
    <property type="entry name" value="PKS_dehydratase_sf"/>
</dbReference>
<dbReference type="Gene3D" id="3.40.50.720">
    <property type="entry name" value="NAD(P)-binding Rossmann-like Domain"/>
    <property type="match status" value="4"/>
</dbReference>
<comment type="pathway">
    <text evidence="2">Antibiotic biosynthesis.</text>
</comment>
<dbReference type="InterPro" id="IPR009081">
    <property type="entry name" value="PP-bd_ACP"/>
</dbReference>
<dbReference type="InterPro" id="IPR016039">
    <property type="entry name" value="Thiolase-like"/>
</dbReference>
<organism evidence="13 14">
    <name type="scientific">Streptomyces orinoci</name>
    <name type="common">Streptoverticillium orinoci</name>
    <dbReference type="NCBI Taxonomy" id="67339"/>
    <lineage>
        <taxon>Bacteria</taxon>
        <taxon>Bacillati</taxon>
        <taxon>Actinomycetota</taxon>
        <taxon>Actinomycetes</taxon>
        <taxon>Kitasatosporales</taxon>
        <taxon>Streptomycetaceae</taxon>
        <taxon>Streptomyces</taxon>
    </lineage>
</organism>
<feature type="active site" description="Proton donor; for dehydratase activity" evidence="9">
    <location>
        <position position="5958"/>
    </location>
</feature>
<keyword evidence="6" id="KW-0045">Antibiotic biosynthesis</keyword>
<dbReference type="InterPro" id="IPR032821">
    <property type="entry name" value="PKS_assoc"/>
</dbReference>
<evidence type="ECO:0000256" key="6">
    <source>
        <dbReference type="ARBA" id="ARBA00023194"/>
    </source>
</evidence>
<keyword evidence="3" id="KW-0596">Phosphopantetheine</keyword>
<dbReference type="Pfam" id="PF21089">
    <property type="entry name" value="PKS_DH_N"/>
    <property type="match status" value="2"/>
</dbReference>
<sequence>MANEDKLRAYLRRVTAELDEAHDRLREATDKEQEPIAIVAMSCRFPGGISSPEELWRLLVTGSDAITPLPADRGWDLDGLYDPDPDASGKSYVRSGGFLHDAGEFDAGFFGISPREALAMDPQQRLLLETSWEVIERAGIDPAALKGSQTAVFAGISSQDYAALFGTAPGEAEGYVGTGTSGSVLSGRVAYTLGLEGPAVTVDTACSSSLVALHLAAHALRKGECSLALAGGVTVMATPGGLVEFSRQRGVAADGRSKAFAAAADGMGMAEGVGMLLLERLSDARRNGHQVLAVVRGSAVNQDGASNGLTAPNGPSQQRVIRQALANARLTASDIDAVEAHGTGTKLGDPIEAQALQATYGQDRPEDRPVWLGSVKSNIGHTQGAAGVAGVIKMVMAMRHGVLPQTLHIDEPTPQVDWSAGRMELLTKARQWPASDRPRRAAVSSFGISGTNAHVVLEQAQDEPASEAAPVTVGTPVVPWVLSGRTEDALRAQARRLRAHLLDTPGPNPASVGLSLAASRTAMEHRAAVVGGGRDELLAGLAALAEGQGAPGLFQGVATEDGRAAFLFTGQGAQRAGMGRELYTAFPVFAAAFDAVCAEFDGTLDRPLREVVFAGDGQDPLNRTEFTQAALFALEVALYRLLESWGVRPQALLGHSIGELAAAHVAGVWSLADACVLVAARGRLMQALPAGGAMVAVQATEAEALQALDAYEDRVSVAAVNGPSSVVISGDEDAVVEIAEGFRAEGRKTKRLTVSHAFHSPRMEPMLADFRRVAESLSYQAPRIPVVSNVTGKLATAEELCAPEYWVRHVREAVRFADGIRTLADQGVTTFIELGPDGVLSAMGQDSADALFVPVLRTDRAEAFTLTAAVAQAHTQGVQVDWTRLFAGRGAVQVDLPTYAFQRARYWPEATVETGTADLADAAFWDAVERADVAAFADALEVGEEERSSLSAMLPVLSSWRQRHRTQSVVDSWRYRIVWKPVTHATEPVQLAGSWIVLLPQDRPEVAAAVLDALSVSGAEPIPVEVAMADCTVTSLLPHLRAMAAETPSVTGVLSFLALDETPHPEHPEVASGLAATMELVRALGAAEITAPLWCLTQGAVSVGRADRPAGPAQAQTWGLGRVVALEHPDRWGGLLDLPEALDERSLTRVLRILAEHGTEDQVAVRASGVFVRRLARAPRSESAVTPWRPRGTVLVTGGTGALGAHFARWLARNGAEHLILTSRRGLAAAGAEELRQELTELGAAVTVAACDVADRDALARLLAAVPAELPLSAVVHAAGAGQFTQVADTDLAELADVLRAKVAGARNLDELLGDTPLDAFVLYSSISAVWGSGGNGAYAAANAYLDALAEQRRDRGLNATSVAWGPWSGGGMAEGGAEDHLRRRGLPALDPELGVAALRQAVEHGDLAVAVADVHWDRFLTGFTAVRPSPLLGDLPEVRGAVVTDVAPEDDDSDLLRRLTALPEAEQRRLLLDLVRTETAGVLGHASADAVDQGRAFRELGFDSLTAVELRNRLNTHTGLRLSATLVFDHPTPTVLAAHIHDELLGRADQVHTALPATAAHTDEPIAIVGMACRYPGGVSSPEDLWRLVAAGLDGIGEFPTDRGWDLDAVYHPDPEHPGTSYAREGGFLYDAGDFDPGMFGISPREAAAMDPQQRLLLEASWEAVERAGIDPTSLKGSQGGVFVGSSYQGYGIGGRQGDDSAEYSLTDISTSVASGRIAYALGLEGPAVTVDTACSSSLVALHLAAQALRSGECSLALVGGVAVMPTAGSFVEFSRQRGLAADGRCKSFADAADGTGWGEGVGMLLVERLSDAQRNGHRVLAVVRGSAVNQDGASNGLSAPNGPAQQRVIRRALDSAGLSTADVDVVEAHGTGTRLGDPIEAQALLATYGQDRPEDRPLWLGSIKSNIGHTQAASGVAGVIKMVMALRHGMLPRTLHVDAPSSQVDWSAGAVELLTEARDWPETGRPRRAAVSSFGISGTNAHTIIEQAPDAATTAPVAPVVTSPVIPWVLSGRTEAALRAQAQRLTEWLETHPEDELVDVGHALATSRAALEHRAGLVATNRDDFLAALTELAEGRNTPRLARGSISDGGRVAFLFTGQGAQRVGMGRELYAAFPVFAEAFDAVCAEFDRELDRPLREVVFGEAELIDRTVYAQAALFAVEVALFRLVESWGIRPDYLAGHSIGELSAAYVAGVWSLADACALVAARGRLMQALPEGGAMVAVQATEAEVVAALAGREGAVSIAAVNGPSSVVISGDDDVVVEIASGFEQQGRKTKRLTVSHAFHSPRMEPMLDEFRRVAESLSYQAPRIPVVSNVTGKLATAEEVCAPEYWVRHVREAVRFADGIGMLAAHGVGTLIELGPDGVLSAMGQESLPEAVFVPVLRADRPEAHTLTTAVTRAHVRGIPVDWAQVFAGRGARSVELPTYAFQRQRYWTALEAAGVVDRVDPVDAAFWDAVERADVATVAGTLQIDAAERDSLSAVLPVLSAWRKRHRTQSVVDSWRYRITWKPVPEAAAAALSGTWIVVVPEGRQSHQWVEAVVPAMNARGARSVVLTVGEAETDRAGLARRLSETDGPVAGVLSFLALDETAQSRHPGVTAGLWSTLELVRALGDADIAAPLWCLTRGAVSVGRSDRLASVAQAQTWGLGRVVGLEHPDRWGGLVDVPETVDEYALRRLVGVLAGIGDEDQLAVRASGVFVRRLGHAPRPETAETPWRPRGTVLVTGGTGALGAEVARWLARNGAERLLLTSRRGIAAEGAVELCEELTGLGAQVTVAACDVADRDALASLLAELPADQPVRAVVHAAGIGQFTPLAEMGGEEFADVVTGKVAGARNLDELLYDTPLDAFILFSSISGIWGSGGQGAYAAANAYLDALAQQRRERGQAATALAWGPWAEVGLAAANAVSEAHLRRGGLLPLSPQLAIAALQQAMDADDAALAIADVVWEQFLPGFAVARPRPLIGDLPDVRKALDAEARQHSPATEDSALLRRLRGLSEAERGRALSELVRTEVAGVLGHTSPNEVAAERPFKELGFDSLTAVEFRNRLNSATGLSLPSTLVYDFPTAAVLAEHLGRELQGTDAAAAAPETVVAVQSDEPIAIVGMACRYPGGVSSPEDLWRLVANGADGIGEFPTDRGWDLDGLYDPDPDHPGTAYVRKGGFLYRAGDFDAGMFGISPREATAMDPQQRLLLETSWEAIENAGIAPSTLKGSRTGVFAGSGYQGYGAGFDNAAEGVEGYAMTGTSASVVSGRVAYTFGLEGPAVTVDTACSSSLVALHLAVQALRSGECTLALAGGVTVMPTAGTFVEFSRQRGLAADGRCKSFADAADGTGWGEGVGVLLVERLSDARRHGHRVLAVVRGSAVNQDGASNGLTAPNGPSQQRVIRQALAGAGLSTADIDAVEAHGTGTRLGDPIEAQALLATYGQDRPEGRPLWLGSVKSNIGHAQAAAGVAGVIKMVMAMRHGVLPRTLHVDAPSSQVDWSAGAVELLTEARDWPETGRPRRAAVSSFGISGTNAHTVLEQAPQEEPADAPEPVTVMSPVVPWVLSGKTGKALGAQAERLRAHVLDQPELEPIDVALSLATSRAALEHRAAVVASSRDELLAGLTSLIEDGSAPGLIQGTASGEGRVGFLFTGQGAQRVGMGRELYETFPVFAEAFDAVCAEFDRELDRPLREVVFGGVGLIDRTVYAQAALFAVEVALFRLVESWGIAPDYLAGHSIGELAAAHVAGVWSLADACVLVAARGRLMQALPEGGAMVAVQATEAEVLEVLAGYQGRVSIAAVNGPSSVVISGDEDAVVELAAGFVEQGRKTKRLTVSHAFHSPRMEPMLAEFRRVAESLSYEAPRIPVVSNVTGKLATAEELCAPEYWVRHVREAVRFADGIRALAGQGVTTFIELGPDGVLSAMSQESLPDDIDTLSVPLLRAGRPEAESLTAAVATAHVRGLRVDWAEFFAGRGGNQVELPTYAFQHQRYWLEVGVSASNVELAGMSAADHPLLGAAVEIPGTGGLLLTGRLSLDTHPWLADHGVLGSVLLPGTAFVELAIRAGDQVDCGRLEELTLEAPLLLPERGAVQVQLAVGEVDGSGRRSLSIHSRTVGQPWTRHASGRLAPAGPAPHMMSPAWPPADAVPVAIEGLYDGFAAAGLTYGPAFQGVRAVWVRAGEVFADVALDEDVAEAAGQFGLHPALLDAALHAVGLGDLIEGTGQARLPFAWSGVSLHAAGARAVRVRLSRSGTGADTVSLTVTDPAGVPVASVDSLSLRPVSAGQLAAARGGFEESLFRLEWVPLPGRASDARGGSWAILGADVFGVGTALGPDGQGLATYPDLAALDGPVPDVVFACVAGSGAAAGAVHQSAVTALELVRSWLADARLASARLVLVTRGAVAADAGDGVSDLAGAAVWGLVRSAQSENPGRFVLLDLAGEAIPAGLLTAALAADEPQLAVGRDGVRVPRLARVPAAADATPVAPEAPETDGTVLVTGGTGALGAVLARHLVTERGVRRLLLTSRRGEASPGAAELTAELAALGASVRVAAVDVADREALAEVLAAVPAEHPLTAVVHAAGITDDGVVGSLTPERMAAVLRPKVDGAWNLHELTLELNLTSFVLFSSVAGVMGGAGQGNYAAANAFLDGLAQHRAAAGLPAQSLAWGPWDQAGGMADALSENDRQRLARSGMHALSARQGTTLFDSATARDETVLVPMRLDLGTPPSRPDTTAVPALLRGLVRTPARRLLTAEEPVPGSGLAQRLAGLAPADQEQRLLDLVCTHVAAVLGHASADAVDADQAFREAGFDSLTAVELRNRLNKVTGLRLPATLVFDYPTPLVLVRFLRDELVGTDPELAVTATTSAPVTDEPIAIIGMACRYPGGVASPDDLWRLVATGGDGVGVFPTDRGWDVEYDPELSRPGTSYTNEGGFLYDAPQFDPAFFGISPREALVMDPHQRLLLETSWEAIEQAGIDPTSLKGSRTGVFAGVMYHDYGVLVAQATSEDTEGDNSIGGTGNSGSVASGRVSYVLGLEGPAVTIDTACSSSLVTLHLAAQALRSGECSMALAGGVTVMSTPGTFVEFSRQRALSPDGRSKAFSDAANGTGWGEGVGMLLVERLSDARRNGHQVLAIVRGSAVNQDGASNGLTAPNGPAQQRVIRQALDSAGLSTADVDVVEAHGTGTRLGDPIEAQALLATYGRREADTEPLFLGSIKSNIGHTQAAAGAAGVIKMVMAMRHGVLPKTLHVDKPSTQVDWTAGQVSLLTEARDWPVLDRPRRAAVSSFGISGTNAHIILEQPDAPDRRPADGEGQEDATSVVPWLLSAKTAAGVRSQAARLRAHLERHPDTRPLDLGHSLRTTRTLFDHRAVLIAGERAVFMDQLAALAEGRELPGLVRGGPVTATRNGPVFVFPGQGSQWLGMGLELMDTSPAFAERMTECAAAFTEFLDWSVMAVLRGEPGAPGLDRVDVVQPVLFSVMVSLAELWRSYGVRPSAVIGHSQGEIAAACFAGALSLEDAARIVALRSRMLAENLTGRGGVASVMISAEEAARRIAPWGEALSVAGINGPSLVTLAGDEEALTQVVAECEAEGIRARVLAASVPSHCPQVEPLRDRLLELLAPVSPRSTEIPFYSTVTGEVIDTAELNADYWYRNMRGTVLFEPTIRRLLADGHRAFLESSPHPVLTVALQQIVEQADTEVAVFGTLRRDEGGPARFLTSLAEAHVGGVPVDWEPVFAGRGARQVALPTYAFQHQPYWPQLRPAGVGDVTSAGLAAAGHPLLGATVELPDSGSLLFTGRLSLETHPWLADHAVAGVALLPGTAFVELAIRAGDQVGCDRLEELTLESPLLLPQRGAVQVRLTVGDADSAGRRPLSVHSRPVDGPDTVAAGPWIRHANGLLAVGGGAAPAGTGVWPPAGAVPIPVDDLYERLALTGVNYGPVFQGLRAVWQDGRDVVAEVALDQETAGDAGLFGLHPALLDAALHAIGLGSLVADTGQVRLPFSWSGVSLYATGATALRVRLSSAGPDTVSLTVADGSGAPVASVESLVLRPVSAEAFAGARGGHHDKLYRLNWAALPTPSASPAPGSWAVLGSDELGLAEGLKAAGAPPACYPDLAALGEAIAAGTPVPDVVLVSAGGQRTPDAVHTATHHMLDLVQSWLADARLDTARLVVTTRGAVAAHPEDTVPDLSGAAVWGLVRSAQTENPERFMLLDIDDRDASWRVLPAAATGGEPQLALRDGTLHAARLGRAAAAGDTGAGHSARPDGTVLITGGTGALGSLVARHLVTTRGVRSLLLTSRRGPAADGAAELAAELTELGAAVTIAACDTADREALAELLAGIPREHPLTAVVHAAGVLDDGVIGSLTPERMDRVLRPKVDAAWNLHELTRELELSAFVLFSSAAGVFGGPGQGNYAAANAFLDGLAHHRRAQGLAATSLAWGLWADETGVNSGMADSIGDADVRRMARSGMTGLSADEGLALLDMAEAMDEALLMPTRLDLVPGGAAAVPPLLRDLVRGPVRRTAQARTETDGTPLRGRLLNVPTADRITVLLDVIRAQVADVLGHTSVDAIEPDQAFNELGFDSLTAVELRNRLNQATGLRLPATLVFDHPTPVRLAAQLLTDLDLEEPTATAPLLAELARMETALSAITPDGLTEVAPDDTAYEEVTVRLQTLLAKWSRFRTEPDDAERARDLEMATADELFDFIDGELGEL</sequence>
<dbReference type="Gene3D" id="3.30.70.3290">
    <property type="match status" value="4"/>
</dbReference>
<dbReference type="Pfam" id="PF08990">
    <property type="entry name" value="Docking"/>
    <property type="match status" value="1"/>
</dbReference>
<feature type="domain" description="Carrier" evidence="10">
    <location>
        <begin position="4757"/>
        <end position="4832"/>
    </location>
</feature>
<dbReference type="SUPFAM" id="SSF101173">
    <property type="entry name" value="Docking domain B of the erythromycin polyketide synthase (DEBS)"/>
    <property type="match status" value="1"/>
</dbReference>
<dbReference type="InterPro" id="IPR013968">
    <property type="entry name" value="PKS_KR"/>
</dbReference>
<feature type="active site" description="Proton acceptor; for dehydratase activity" evidence="9">
    <location>
        <position position="5789"/>
    </location>
</feature>